<sequence length="361" mass="40531">MLFILVMDVLNSMVKFATDRGLLQPLVVQQVRHRVSFYADDAVIFLRPASLDLQVIKCILEYFGHASGLQTNLSKSSASRIHCPADALALTDETLSCEIKEFPCTYLGLPLCLRKPTKAMLLPLIDKVADYLLGWKASLMNKAGCLIMVRVVLIATTIHHLIALDLPKWLWSQRTDPDRLWAGLSVSVPPKARAMFDVAIRTTVGDGKSTKFWIDRWLDGKCIADLAPSLFSAVPSRIVKSRTVAQALHNRTWVADITGALSVQVLFEYLLIWDLMEDTSLQQDVPDQHHWKLTQSGVYSSKSTYSAFFLGSVSFSGWKRIWKGWAPLKCKFFLCLSSSQDVSVMKDERCSLTKACRTEVL</sequence>
<dbReference type="PANTHER" id="PTHR33116">
    <property type="entry name" value="REVERSE TRANSCRIPTASE ZINC-BINDING DOMAIN-CONTAINING PROTEIN-RELATED-RELATED"/>
    <property type="match status" value="1"/>
</dbReference>
<proteinExistence type="predicted"/>
<reference evidence="1 2" key="1">
    <citation type="submission" date="2024-02" db="EMBL/GenBank/DDBJ databases">
        <title>High-quality chromosome-scale genome assembly of Pensacola bahiagrass (Paspalum notatum Flugge var. saurae).</title>
        <authorList>
            <person name="Vega J.M."/>
            <person name="Podio M."/>
            <person name="Orjuela J."/>
            <person name="Siena L.A."/>
            <person name="Pessino S.C."/>
            <person name="Combes M.C."/>
            <person name="Mariac C."/>
            <person name="Albertini E."/>
            <person name="Pupilli F."/>
            <person name="Ortiz J.P.A."/>
            <person name="Leblanc O."/>
        </authorList>
    </citation>
    <scope>NUCLEOTIDE SEQUENCE [LARGE SCALE GENOMIC DNA]</scope>
    <source>
        <strain evidence="1">R1</strain>
        <tissue evidence="1">Leaf</tissue>
    </source>
</reference>
<organism evidence="1 2">
    <name type="scientific">Paspalum notatum var. saurae</name>
    <dbReference type="NCBI Taxonomy" id="547442"/>
    <lineage>
        <taxon>Eukaryota</taxon>
        <taxon>Viridiplantae</taxon>
        <taxon>Streptophyta</taxon>
        <taxon>Embryophyta</taxon>
        <taxon>Tracheophyta</taxon>
        <taxon>Spermatophyta</taxon>
        <taxon>Magnoliopsida</taxon>
        <taxon>Liliopsida</taxon>
        <taxon>Poales</taxon>
        <taxon>Poaceae</taxon>
        <taxon>PACMAD clade</taxon>
        <taxon>Panicoideae</taxon>
        <taxon>Andropogonodae</taxon>
        <taxon>Paspaleae</taxon>
        <taxon>Paspalinae</taxon>
        <taxon>Paspalum</taxon>
    </lineage>
</organism>
<dbReference type="EMBL" id="CP144752">
    <property type="protein sequence ID" value="WVZ88091.1"/>
    <property type="molecule type" value="Genomic_DNA"/>
</dbReference>
<evidence type="ECO:0000313" key="1">
    <source>
        <dbReference type="EMBL" id="WVZ88091.1"/>
    </source>
</evidence>
<keyword evidence="2" id="KW-1185">Reference proteome</keyword>
<name>A0AAQ3X846_PASNO</name>
<protein>
    <recommendedName>
        <fullName evidence="3">Reverse transcriptase domain-containing protein</fullName>
    </recommendedName>
</protein>
<accession>A0AAQ3X846</accession>
<evidence type="ECO:0008006" key="3">
    <source>
        <dbReference type="Google" id="ProtNLM"/>
    </source>
</evidence>
<dbReference type="AlphaFoldDB" id="A0AAQ3X846"/>
<dbReference type="PANTHER" id="PTHR33116:SF78">
    <property type="entry name" value="OS12G0587133 PROTEIN"/>
    <property type="match status" value="1"/>
</dbReference>
<evidence type="ECO:0000313" key="2">
    <source>
        <dbReference type="Proteomes" id="UP001341281"/>
    </source>
</evidence>
<dbReference type="Proteomes" id="UP001341281">
    <property type="component" value="Chromosome 08"/>
</dbReference>
<gene>
    <name evidence="1" type="ORF">U9M48_034644</name>
</gene>